<dbReference type="SUPFAM" id="SSF57903">
    <property type="entry name" value="FYVE/PHD zinc finger"/>
    <property type="match status" value="1"/>
</dbReference>
<dbReference type="InterPro" id="IPR001650">
    <property type="entry name" value="Helicase_C-like"/>
</dbReference>
<dbReference type="Pfam" id="PF00271">
    <property type="entry name" value="Helicase_C"/>
    <property type="match status" value="1"/>
</dbReference>
<dbReference type="InterPro" id="IPR001965">
    <property type="entry name" value="Znf_PHD"/>
</dbReference>
<dbReference type="GO" id="GO:0005524">
    <property type="term" value="F:ATP binding"/>
    <property type="evidence" value="ECO:0007669"/>
    <property type="project" value="InterPro"/>
</dbReference>
<evidence type="ECO:0000313" key="10">
    <source>
        <dbReference type="EMBL" id="KAJ7361142.1"/>
    </source>
</evidence>
<evidence type="ECO:0000256" key="2">
    <source>
        <dbReference type="ARBA" id="ARBA00022741"/>
    </source>
</evidence>
<evidence type="ECO:0000256" key="7">
    <source>
        <dbReference type="SAM" id="MobiDB-lite"/>
    </source>
</evidence>
<dbReference type="SMART" id="SM00249">
    <property type="entry name" value="PHD"/>
    <property type="match status" value="2"/>
</dbReference>
<evidence type="ECO:0000259" key="9">
    <source>
        <dbReference type="PROSITE" id="PS51194"/>
    </source>
</evidence>
<dbReference type="Gene3D" id="3.30.40.10">
    <property type="entry name" value="Zinc/RING finger domain, C3HC4 (zinc finger)"/>
    <property type="match status" value="1"/>
</dbReference>
<dbReference type="Gene3D" id="3.40.50.10810">
    <property type="entry name" value="Tandem AAA-ATPase domain"/>
    <property type="match status" value="1"/>
</dbReference>
<dbReference type="InterPro" id="IPR000330">
    <property type="entry name" value="SNF2_N"/>
</dbReference>
<name>A0AAD7AK67_9AGAR</name>
<keyword evidence="3" id="KW-0863">Zinc-finger</keyword>
<dbReference type="InterPro" id="IPR027417">
    <property type="entry name" value="P-loop_NTPase"/>
</dbReference>
<evidence type="ECO:0000259" key="8">
    <source>
        <dbReference type="PROSITE" id="PS51192"/>
    </source>
</evidence>
<dbReference type="AlphaFoldDB" id="A0AAD7AK67"/>
<dbReference type="Pfam" id="PF00176">
    <property type="entry name" value="SNF2-rel_dom"/>
    <property type="match status" value="1"/>
</dbReference>
<dbReference type="SUPFAM" id="SSF52540">
    <property type="entry name" value="P-loop containing nucleoside triphosphate hydrolases"/>
    <property type="match status" value="2"/>
</dbReference>
<keyword evidence="5" id="KW-0862">Zinc</keyword>
<evidence type="ECO:0000256" key="4">
    <source>
        <dbReference type="ARBA" id="ARBA00022801"/>
    </source>
</evidence>
<dbReference type="InterPro" id="IPR011011">
    <property type="entry name" value="Znf_FYVE_PHD"/>
</dbReference>
<evidence type="ECO:0000256" key="5">
    <source>
        <dbReference type="ARBA" id="ARBA00022833"/>
    </source>
</evidence>
<evidence type="ECO:0000256" key="6">
    <source>
        <dbReference type="ARBA" id="ARBA00022840"/>
    </source>
</evidence>
<protein>
    <submittedName>
        <fullName evidence="10">P-loop containing nucleoside triphosphate hydrolase protein</fullName>
    </submittedName>
</protein>
<comment type="caution">
    <text evidence="10">The sequence shown here is derived from an EMBL/GenBank/DDBJ whole genome shotgun (WGS) entry which is preliminary data.</text>
</comment>
<dbReference type="InterPro" id="IPR049730">
    <property type="entry name" value="SNF2/RAD54-like_C"/>
</dbReference>
<keyword evidence="2" id="KW-0547">Nucleotide-binding</keyword>
<dbReference type="PROSITE" id="PS51192">
    <property type="entry name" value="HELICASE_ATP_BIND_1"/>
    <property type="match status" value="1"/>
</dbReference>
<dbReference type="PROSITE" id="PS51194">
    <property type="entry name" value="HELICASE_CTER"/>
    <property type="match status" value="1"/>
</dbReference>
<dbReference type="SMART" id="SM00490">
    <property type="entry name" value="HELICc"/>
    <property type="match status" value="1"/>
</dbReference>
<feature type="domain" description="Helicase C-terminal" evidence="9">
    <location>
        <begin position="499"/>
        <end position="661"/>
    </location>
</feature>
<accession>A0AAD7AK67</accession>
<keyword evidence="11" id="KW-1185">Reference proteome</keyword>
<evidence type="ECO:0000313" key="11">
    <source>
        <dbReference type="Proteomes" id="UP001218218"/>
    </source>
</evidence>
<sequence>MPPSSTMESAAKTSVPVPIFYKRFAHTDAPCPATEKGQVQRDASQTAIRVPSTAWNLSKRKRSDIDADERDGKPERHHKIKKEDHDGQRAEVRAELEVKRKNWLLANRSLFEPLLSTAFFGNLVKELEGKATPPLPMCNFTAQPKLIEGGKMKGYQLAGLSFLAHMYRNGINCILGDEMGLGKTLQTLSLFAHIKETATAPMTHLIVCPLSVLSSWEAECKRWVPSMHAVRFHGTHDERERIKGLLRGTAVDIVITTYETLCSQDHGWFKSGGRWTCVVLDEGHRIKNADTDIASRVASLGGLWRVILTGTPIQNNLTELWGLLHWLYPQIFTPTTRTLFASSFDLAAGTYALPVLKAVRALLGTIQLRRTKNTLDSSALGGVPPKEEWTVFIPLTEAQRFWTYKLLTRLDQVDLETIFPRSKTEAEQDVKMDDGRADVLKLLVNQAQGATTSKQWQKFSALLMQLRRVCDHPYMIDDAMPEDYEIGEHIVAASSKLLAIDKILAEALPKGERVLIFSQWTGMLDILEDYMVLRDYTFLRLDGSVSRAKRDMVIRMFQRDDSKHQVFLISTKAGGLGINLTKASTCILCDTDWNPQNDLQAIARAHRIGQTKVVKIYRLICRASVEDQMLDRIRRKLFLAAKVMGGEGMGQNSDDGPHAQPGGGELMAILRRGSSALMYSDDGMDLARFRAASLQEILDVSRARDTVHAAQVKHELNMEVVGEGGGVEEEEALLRRVEEEERALLSGVARVQSRLFEGALVERAKAPKQAEPTLESVVPRKRERVDRTVSFGGMSFMIDDSMTVKDKSKVAPVKEKLKKPRFESEDYCLTCRDGGCVILCDHCPRVFHAECHPTMSAAQVNGAGLIICGQHSCCQCSRSTSAAGGLMLRCQTCPQAFCTDCVNWDCITMVGDTIPEFVLRGFGKRDGIFFIRCTDCCEQAKVDPEWIASWESEISESQRLVGLM</sequence>
<evidence type="ECO:0000256" key="3">
    <source>
        <dbReference type="ARBA" id="ARBA00022771"/>
    </source>
</evidence>
<evidence type="ECO:0000256" key="1">
    <source>
        <dbReference type="ARBA" id="ARBA00022723"/>
    </source>
</evidence>
<dbReference type="EMBL" id="JARIHO010000005">
    <property type="protein sequence ID" value="KAJ7361142.1"/>
    <property type="molecule type" value="Genomic_DNA"/>
</dbReference>
<gene>
    <name evidence="10" type="ORF">DFH08DRAFT_732722</name>
</gene>
<dbReference type="GO" id="GO:0016787">
    <property type="term" value="F:hydrolase activity"/>
    <property type="evidence" value="ECO:0007669"/>
    <property type="project" value="UniProtKB-KW"/>
</dbReference>
<feature type="region of interest" description="Disordered" evidence="7">
    <location>
        <begin position="58"/>
        <end position="88"/>
    </location>
</feature>
<keyword evidence="4 10" id="KW-0378">Hydrolase</keyword>
<dbReference type="CDD" id="cd18793">
    <property type="entry name" value="SF2_C_SNF"/>
    <property type="match status" value="1"/>
</dbReference>
<dbReference type="InterPro" id="IPR014001">
    <property type="entry name" value="Helicase_ATP-bd"/>
</dbReference>
<reference evidence="10" key="1">
    <citation type="submission" date="2023-03" db="EMBL/GenBank/DDBJ databases">
        <title>Massive genome expansion in bonnet fungi (Mycena s.s.) driven by repeated elements and novel gene families across ecological guilds.</title>
        <authorList>
            <consortium name="Lawrence Berkeley National Laboratory"/>
            <person name="Harder C.B."/>
            <person name="Miyauchi S."/>
            <person name="Viragh M."/>
            <person name="Kuo A."/>
            <person name="Thoen E."/>
            <person name="Andreopoulos B."/>
            <person name="Lu D."/>
            <person name="Skrede I."/>
            <person name="Drula E."/>
            <person name="Henrissat B."/>
            <person name="Morin E."/>
            <person name="Kohler A."/>
            <person name="Barry K."/>
            <person name="LaButti K."/>
            <person name="Morin E."/>
            <person name="Salamov A."/>
            <person name="Lipzen A."/>
            <person name="Mereny Z."/>
            <person name="Hegedus B."/>
            <person name="Baldrian P."/>
            <person name="Stursova M."/>
            <person name="Weitz H."/>
            <person name="Taylor A."/>
            <person name="Grigoriev I.V."/>
            <person name="Nagy L.G."/>
            <person name="Martin F."/>
            <person name="Kauserud H."/>
        </authorList>
    </citation>
    <scope>NUCLEOTIDE SEQUENCE</scope>
    <source>
        <strain evidence="10">CBHHK002</strain>
    </source>
</reference>
<proteinExistence type="predicted"/>
<dbReference type="InterPro" id="IPR013083">
    <property type="entry name" value="Znf_RING/FYVE/PHD"/>
</dbReference>
<dbReference type="InterPro" id="IPR038718">
    <property type="entry name" value="SNF2-like_sf"/>
</dbReference>
<dbReference type="Gene3D" id="3.40.50.300">
    <property type="entry name" value="P-loop containing nucleotide triphosphate hydrolases"/>
    <property type="match status" value="1"/>
</dbReference>
<keyword evidence="1" id="KW-0479">Metal-binding</keyword>
<dbReference type="CDD" id="cd17919">
    <property type="entry name" value="DEXHc_Snf"/>
    <property type="match status" value="1"/>
</dbReference>
<keyword evidence="6" id="KW-0067">ATP-binding</keyword>
<dbReference type="PANTHER" id="PTHR10799">
    <property type="entry name" value="SNF2/RAD54 HELICASE FAMILY"/>
    <property type="match status" value="1"/>
</dbReference>
<feature type="domain" description="Helicase ATP-binding" evidence="8">
    <location>
        <begin position="164"/>
        <end position="330"/>
    </location>
</feature>
<dbReference type="GO" id="GO:0008270">
    <property type="term" value="F:zinc ion binding"/>
    <property type="evidence" value="ECO:0007669"/>
    <property type="project" value="UniProtKB-KW"/>
</dbReference>
<dbReference type="Proteomes" id="UP001218218">
    <property type="component" value="Unassembled WGS sequence"/>
</dbReference>
<organism evidence="10 11">
    <name type="scientific">Mycena albidolilacea</name>
    <dbReference type="NCBI Taxonomy" id="1033008"/>
    <lineage>
        <taxon>Eukaryota</taxon>
        <taxon>Fungi</taxon>
        <taxon>Dikarya</taxon>
        <taxon>Basidiomycota</taxon>
        <taxon>Agaricomycotina</taxon>
        <taxon>Agaricomycetes</taxon>
        <taxon>Agaricomycetidae</taxon>
        <taxon>Agaricales</taxon>
        <taxon>Marasmiineae</taxon>
        <taxon>Mycenaceae</taxon>
        <taxon>Mycena</taxon>
    </lineage>
</organism>
<dbReference type="SMART" id="SM00487">
    <property type="entry name" value="DEXDc"/>
    <property type="match status" value="1"/>
</dbReference>